<name>A0ABN2CAM6_9ACTN</name>
<gene>
    <name evidence="3" type="ORF">GCM10009789_06020</name>
</gene>
<reference evidence="3 4" key="1">
    <citation type="journal article" date="2019" name="Int. J. Syst. Evol. Microbiol.">
        <title>The Global Catalogue of Microorganisms (GCM) 10K type strain sequencing project: providing services to taxonomists for standard genome sequencing and annotation.</title>
        <authorList>
            <consortium name="The Broad Institute Genomics Platform"/>
            <consortium name="The Broad Institute Genome Sequencing Center for Infectious Disease"/>
            <person name="Wu L."/>
            <person name="Ma J."/>
        </authorList>
    </citation>
    <scope>NUCLEOTIDE SEQUENCE [LARGE SCALE GENOMIC DNA]</scope>
    <source>
        <strain evidence="3 4">JCM 14969</strain>
    </source>
</reference>
<keyword evidence="4" id="KW-1185">Reference proteome</keyword>
<evidence type="ECO:0008006" key="5">
    <source>
        <dbReference type="Google" id="ProtNLM"/>
    </source>
</evidence>
<dbReference type="EMBL" id="BAAAOS010000006">
    <property type="protein sequence ID" value="GAA1555367.1"/>
    <property type="molecule type" value="Genomic_DNA"/>
</dbReference>
<organism evidence="3 4">
    <name type="scientific">Kribbella sancticallisti</name>
    <dbReference type="NCBI Taxonomy" id="460087"/>
    <lineage>
        <taxon>Bacteria</taxon>
        <taxon>Bacillati</taxon>
        <taxon>Actinomycetota</taxon>
        <taxon>Actinomycetes</taxon>
        <taxon>Propionibacteriales</taxon>
        <taxon>Kribbellaceae</taxon>
        <taxon>Kribbella</taxon>
    </lineage>
</organism>
<evidence type="ECO:0000313" key="3">
    <source>
        <dbReference type="EMBL" id="GAA1555367.1"/>
    </source>
</evidence>
<dbReference type="SUPFAM" id="SSF53474">
    <property type="entry name" value="alpha/beta-Hydrolases"/>
    <property type="match status" value="1"/>
</dbReference>
<sequence>MTIPLTTPGSLPQRLGRTVAFLLTAAALALASFNPVQSAASEQRGAKPAIVLVNGSWADASSWNGVTERLQDGGYTVRAIPNPPRSVASPDWSAGRRTTASASARRTSYPCRRNRRAAATVSRRSGS</sequence>
<feature type="chain" id="PRO_5045272101" description="Alpha/beta hydrolase family protein" evidence="2">
    <location>
        <begin position="39"/>
        <end position="127"/>
    </location>
</feature>
<comment type="caution">
    <text evidence="3">The sequence shown here is derived from an EMBL/GenBank/DDBJ whole genome shotgun (WGS) entry which is preliminary data.</text>
</comment>
<proteinExistence type="predicted"/>
<evidence type="ECO:0000256" key="2">
    <source>
        <dbReference type="SAM" id="SignalP"/>
    </source>
</evidence>
<dbReference type="RefSeq" id="WP_344209427.1">
    <property type="nucleotide sequence ID" value="NZ_BAAAOS010000006.1"/>
</dbReference>
<dbReference type="InterPro" id="IPR029058">
    <property type="entry name" value="AB_hydrolase_fold"/>
</dbReference>
<accession>A0ABN2CAM6</accession>
<feature type="region of interest" description="Disordered" evidence="1">
    <location>
        <begin position="75"/>
        <end position="127"/>
    </location>
</feature>
<dbReference type="Proteomes" id="UP001500393">
    <property type="component" value="Unassembled WGS sequence"/>
</dbReference>
<dbReference type="Gene3D" id="3.40.50.1820">
    <property type="entry name" value="alpha/beta hydrolase"/>
    <property type="match status" value="1"/>
</dbReference>
<feature type="signal peptide" evidence="2">
    <location>
        <begin position="1"/>
        <end position="38"/>
    </location>
</feature>
<protein>
    <recommendedName>
        <fullName evidence="5">Alpha/beta hydrolase family protein</fullName>
    </recommendedName>
</protein>
<evidence type="ECO:0000256" key="1">
    <source>
        <dbReference type="SAM" id="MobiDB-lite"/>
    </source>
</evidence>
<evidence type="ECO:0000313" key="4">
    <source>
        <dbReference type="Proteomes" id="UP001500393"/>
    </source>
</evidence>
<keyword evidence="2" id="KW-0732">Signal</keyword>
<feature type="compositionally biased region" description="Low complexity" evidence="1">
    <location>
        <begin position="93"/>
        <end position="108"/>
    </location>
</feature>